<evidence type="ECO:0000256" key="1">
    <source>
        <dbReference type="ARBA" id="ARBA00000683"/>
    </source>
</evidence>
<evidence type="ECO:0000256" key="5">
    <source>
        <dbReference type="ARBA" id="ARBA00012232"/>
    </source>
</evidence>
<proteinExistence type="inferred from homology"/>
<comment type="subcellular location">
    <subcellularLocation>
        <location evidence="3 16">Cytoplasm</location>
    </subcellularLocation>
</comment>
<keyword evidence="25" id="KW-1185">Reference proteome</keyword>
<keyword evidence="11 16" id="KW-0598">Phosphotransferase system</keyword>
<keyword evidence="9 16" id="KW-0762">Sugar transport</keyword>
<feature type="binding site" evidence="18">
    <location>
        <position position="308"/>
    </location>
    <ligand>
        <name>phosphoenolpyruvate</name>
        <dbReference type="ChEBI" id="CHEBI:58702"/>
    </ligand>
</feature>
<dbReference type="Pfam" id="PF05524">
    <property type="entry name" value="PEP-utilisers_N"/>
    <property type="match status" value="1"/>
</dbReference>
<evidence type="ECO:0000256" key="19">
    <source>
        <dbReference type="PIRSR" id="PIRSR000732-3"/>
    </source>
</evidence>
<evidence type="ECO:0000256" key="16">
    <source>
        <dbReference type="PIRNR" id="PIRNR000732"/>
    </source>
</evidence>
<dbReference type="Gene3D" id="1.10.274.10">
    <property type="entry name" value="PtsI, HPr-binding domain"/>
    <property type="match status" value="1"/>
</dbReference>
<feature type="domain" description="Phosphotransferase system enzyme I N-terminal" evidence="23">
    <location>
        <begin position="13"/>
        <end position="136"/>
    </location>
</feature>
<evidence type="ECO:0000256" key="2">
    <source>
        <dbReference type="ARBA" id="ARBA00001946"/>
    </source>
</evidence>
<comment type="cofactor">
    <cofactor evidence="2 16 19">
        <name>Mg(2+)</name>
        <dbReference type="ChEBI" id="CHEBI:18420"/>
    </cofactor>
</comment>
<evidence type="ECO:0000256" key="8">
    <source>
        <dbReference type="ARBA" id="ARBA00022490"/>
    </source>
</evidence>
<evidence type="ECO:0000256" key="4">
    <source>
        <dbReference type="ARBA" id="ARBA00007837"/>
    </source>
</evidence>
<keyword evidence="14 16" id="KW-0460">Magnesium</keyword>
<feature type="binding site" evidence="18">
    <location>
        <position position="344"/>
    </location>
    <ligand>
        <name>phosphoenolpyruvate</name>
        <dbReference type="ChEBI" id="CHEBI:58702"/>
    </ligand>
</feature>
<dbReference type="PIRSF" id="PIRSF000732">
    <property type="entry name" value="PTS_enzyme_I"/>
    <property type="match status" value="1"/>
</dbReference>
<feature type="domain" description="PEP-utilising enzyme mobile" evidence="21">
    <location>
        <begin position="167"/>
        <end position="237"/>
    </location>
</feature>
<dbReference type="GO" id="GO:0046872">
    <property type="term" value="F:metal ion binding"/>
    <property type="evidence" value="ECO:0007669"/>
    <property type="project" value="UniProtKB-KW"/>
</dbReference>
<dbReference type="PROSITE" id="PS00742">
    <property type="entry name" value="PEP_ENZYMES_2"/>
    <property type="match status" value="1"/>
</dbReference>
<dbReference type="InterPro" id="IPR040442">
    <property type="entry name" value="Pyrv_kinase-like_dom_sf"/>
</dbReference>
<feature type="binding site" evidence="18">
    <location>
        <position position="477"/>
    </location>
    <ligand>
        <name>phosphoenolpyruvate</name>
        <dbReference type="ChEBI" id="CHEBI:58702"/>
    </ligand>
</feature>
<evidence type="ECO:0000256" key="18">
    <source>
        <dbReference type="PIRSR" id="PIRSR000732-2"/>
    </source>
</evidence>
<dbReference type="EMBL" id="CP073100">
    <property type="protein sequence ID" value="QUE51449.1"/>
    <property type="molecule type" value="Genomic_DNA"/>
</dbReference>
<dbReference type="InterPro" id="IPR000121">
    <property type="entry name" value="PEP_util_C"/>
</dbReference>
<evidence type="ECO:0000256" key="15">
    <source>
        <dbReference type="ARBA" id="ARBA00033235"/>
    </source>
</evidence>
<dbReference type="EC" id="2.7.3.9" evidence="5 16"/>
<dbReference type="Pfam" id="PF00391">
    <property type="entry name" value="PEP-utilizers"/>
    <property type="match status" value="1"/>
</dbReference>
<evidence type="ECO:0000259" key="23">
    <source>
        <dbReference type="Pfam" id="PF05524"/>
    </source>
</evidence>
<evidence type="ECO:0000256" key="10">
    <source>
        <dbReference type="ARBA" id="ARBA00022679"/>
    </source>
</evidence>
<protein>
    <recommendedName>
        <fullName evidence="6 16">Phosphoenolpyruvate-protein phosphotransferase</fullName>
        <ecNumber evidence="5 16">2.7.3.9</ecNumber>
    </recommendedName>
    <alternativeName>
        <fullName evidence="15 16">Phosphotransferase system, enzyme I</fullName>
    </alternativeName>
</protein>
<sequence length="590" mass="64494">MAEIAVEPEVIYQGIPASPGIAIGPLHVMARGFSAPEVYEILESDIPREQERFHEALDVTKRQLAELQQRLESLSGGKESDIFEAHQMLLEDRAVVDRVSDAIAERCQNAEYAFYAVMQNFLEAMRRIPDPYLRERTADIEDVCQRVLRNFKAEESEVRHVAPSDGQHILIAYDFTPSDTAAMNRRHILGFAAELGSVNSHTAILARALGIPAVLGLDGTVIDLQTLTPGILDGYAGKLILHPSAETLARYEALSAEKAKVRSALEAMKGAATDTTDGRAITLSANVELIDELPLVKRSGAKGIGLYRTEFLLLNGEEMPDETQQADVYTKLAKELSPHTVIVRTLDAGGDKLPVEPLTDPEPNPFLGWRGIRVSLSRPAMFKDQLRAILRASAHGKIAVMFPLVSGLSEVKRARTILRECMDEFDKASIPFNPDLPVGVMIEVPSAAVCADLLAPEVDFFSIGTNDLIQYTVAVDRVNPHVADLYRPTHPAVIRLIKKTIDAGNDHGIWTGVCGEMAGDIRLTPLLIGLGVEELSVGPHQVPRVGQAVRSLSHAECAAMSDEALKKAHSYEILGLSLSLARKYYGNLLD</sequence>
<evidence type="ECO:0000256" key="17">
    <source>
        <dbReference type="PIRSR" id="PIRSR000732-1"/>
    </source>
</evidence>
<evidence type="ECO:0000256" key="20">
    <source>
        <dbReference type="SAM" id="Coils"/>
    </source>
</evidence>
<dbReference type="InterPro" id="IPR024692">
    <property type="entry name" value="PTS_EI"/>
</dbReference>
<dbReference type="RefSeq" id="WP_211631588.1">
    <property type="nucleotide sequence ID" value="NZ_CP073100.1"/>
</dbReference>
<comment type="function">
    <text evidence="16">General (non sugar-specific) component of the phosphoenolpyruvate-dependent sugar phosphotransferase system (sugar PTS). This major carbohydrate active-transport system catalyzes the phosphorylation of incoming sugar substrates concomitantly with their translocation across the cell membrane. Enzyme I transfers the phosphoryl group from phosphoenolpyruvate (PEP) to the phosphoryl carrier protein (HPr).</text>
</comment>
<dbReference type="InterPro" id="IPR008731">
    <property type="entry name" value="PTS_EIN"/>
</dbReference>
<dbReference type="InterPro" id="IPR036637">
    <property type="entry name" value="Phosphohistidine_dom_sf"/>
</dbReference>
<comment type="catalytic activity">
    <reaction evidence="1 16">
        <text>L-histidyl-[protein] + phosphoenolpyruvate = N(pros)-phospho-L-histidyl-[protein] + pyruvate</text>
        <dbReference type="Rhea" id="RHEA:23880"/>
        <dbReference type="Rhea" id="RHEA-COMP:9745"/>
        <dbReference type="Rhea" id="RHEA-COMP:9746"/>
        <dbReference type="ChEBI" id="CHEBI:15361"/>
        <dbReference type="ChEBI" id="CHEBI:29979"/>
        <dbReference type="ChEBI" id="CHEBI:58702"/>
        <dbReference type="ChEBI" id="CHEBI:64837"/>
        <dbReference type="EC" id="2.7.3.9"/>
    </reaction>
</comment>
<organism evidence="24 25">
    <name type="scientific">Luteolibacter ambystomatis</name>
    <dbReference type="NCBI Taxonomy" id="2824561"/>
    <lineage>
        <taxon>Bacteria</taxon>
        <taxon>Pseudomonadati</taxon>
        <taxon>Verrucomicrobiota</taxon>
        <taxon>Verrucomicrobiia</taxon>
        <taxon>Verrucomicrobiales</taxon>
        <taxon>Verrucomicrobiaceae</taxon>
        <taxon>Luteolibacter</taxon>
    </lineage>
</organism>
<evidence type="ECO:0000259" key="22">
    <source>
        <dbReference type="Pfam" id="PF02896"/>
    </source>
</evidence>
<dbReference type="Pfam" id="PF02896">
    <property type="entry name" value="PEP-utilizers_C"/>
    <property type="match status" value="1"/>
</dbReference>
<feature type="domain" description="PEP-utilising enzyme C-terminal" evidence="22">
    <location>
        <begin position="266"/>
        <end position="552"/>
    </location>
</feature>
<dbReference type="GO" id="GO:0016301">
    <property type="term" value="F:kinase activity"/>
    <property type="evidence" value="ECO:0007669"/>
    <property type="project" value="UniProtKB-KW"/>
</dbReference>
<evidence type="ECO:0000256" key="6">
    <source>
        <dbReference type="ARBA" id="ARBA00016544"/>
    </source>
</evidence>
<evidence type="ECO:0000259" key="21">
    <source>
        <dbReference type="Pfam" id="PF00391"/>
    </source>
</evidence>
<dbReference type="Gene3D" id="3.50.30.10">
    <property type="entry name" value="Phosphohistidine domain"/>
    <property type="match status" value="1"/>
</dbReference>
<dbReference type="Gene3D" id="3.20.20.60">
    <property type="entry name" value="Phosphoenolpyruvate-binding domains"/>
    <property type="match status" value="1"/>
</dbReference>
<gene>
    <name evidence="24" type="primary">ptsP</name>
    <name evidence="24" type="ORF">KBB96_00790</name>
</gene>
<dbReference type="InterPro" id="IPR015813">
    <property type="entry name" value="Pyrv/PenolPyrv_kinase-like_dom"/>
</dbReference>
<evidence type="ECO:0000256" key="9">
    <source>
        <dbReference type="ARBA" id="ARBA00022597"/>
    </source>
</evidence>
<dbReference type="InterPro" id="IPR023151">
    <property type="entry name" value="PEP_util_CS"/>
</dbReference>
<keyword evidence="7 16" id="KW-0813">Transport</keyword>
<evidence type="ECO:0000256" key="14">
    <source>
        <dbReference type="ARBA" id="ARBA00022842"/>
    </source>
</evidence>
<dbReference type="GO" id="GO:0009401">
    <property type="term" value="P:phosphoenolpyruvate-dependent sugar phosphotransferase system"/>
    <property type="evidence" value="ECO:0007669"/>
    <property type="project" value="UniProtKB-KW"/>
</dbReference>
<dbReference type="Proteomes" id="UP000676169">
    <property type="component" value="Chromosome"/>
</dbReference>
<feature type="binding site" evidence="19">
    <location>
        <position position="467"/>
    </location>
    <ligand>
        <name>Mg(2+)</name>
        <dbReference type="ChEBI" id="CHEBI:18420"/>
    </ligand>
</feature>
<evidence type="ECO:0000256" key="12">
    <source>
        <dbReference type="ARBA" id="ARBA00022723"/>
    </source>
</evidence>
<keyword evidence="20" id="KW-0175">Coiled coil</keyword>
<dbReference type="InterPro" id="IPR050499">
    <property type="entry name" value="PEP-utilizing_PTS_enzyme"/>
</dbReference>
<feature type="active site" description="Proton donor" evidence="17">
    <location>
        <position position="514"/>
    </location>
</feature>
<dbReference type="SUPFAM" id="SSF47831">
    <property type="entry name" value="Enzyme I of the PEP:sugar phosphotransferase system HPr-binding (sub)domain"/>
    <property type="match status" value="1"/>
</dbReference>
<evidence type="ECO:0000256" key="7">
    <source>
        <dbReference type="ARBA" id="ARBA00022448"/>
    </source>
</evidence>
<evidence type="ECO:0000256" key="13">
    <source>
        <dbReference type="ARBA" id="ARBA00022777"/>
    </source>
</evidence>
<name>A0A975IZP8_9BACT</name>
<dbReference type="KEGG" id="lamb:KBB96_00790"/>
<reference evidence="24" key="1">
    <citation type="submission" date="2021-04" db="EMBL/GenBank/DDBJ databases">
        <title>Luteolibacter sp. 32A isolated from the skin of an Anderson's salamander (Ambystoma andersonii).</title>
        <authorList>
            <person name="Spergser J."/>
            <person name="Busse H.-J."/>
        </authorList>
    </citation>
    <scope>NUCLEOTIDE SEQUENCE</scope>
    <source>
        <strain evidence="24">32A</strain>
    </source>
</reference>
<dbReference type="SUPFAM" id="SSF51621">
    <property type="entry name" value="Phosphoenolpyruvate/pyruvate domain"/>
    <property type="match status" value="1"/>
</dbReference>
<evidence type="ECO:0000313" key="24">
    <source>
        <dbReference type="EMBL" id="QUE51449.1"/>
    </source>
</evidence>
<dbReference type="PANTHER" id="PTHR46244:SF6">
    <property type="entry name" value="PHOSPHOENOLPYRUVATE-PROTEIN PHOSPHOTRANSFERASE"/>
    <property type="match status" value="1"/>
</dbReference>
<dbReference type="InterPro" id="IPR036618">
    <property type="entry name" value="PtsI_HPr-bd_sf"/>
</dbReference>
<dbReference type="PRINTS" id="PR01736">
    <property type="entry name" value="PHPHTRNFRASE"/>
</dbReference>
<dbReference type="InterPro" id="IPR006318">
    <property type="entry name" value="PTS_EI-like"/>
</dbReference>
<feature type="active site" description="Tele-phosphohistidine intermediate" evidence="17">
    <location>
        <position position="201"/>
    </location>
</feature>
<dbReference type="NCBIfam" id="TIGR01417">
    <property type="entry name" value="PTS_I_fam"/>
    <property type="match status" value="1"/>
</dbReference>
<keyword evidence="12 16" id="KW-0479">Metal-binding</keyword>
<dbReference type="SUPFAM" id="SSF52009">
    <property type="entry name" value="Phosphohistidine domain"/>
    <property type="match status" value="1"/>
</dbReference>
<evidence type="ECO:0000256" key="3">
    <source>
        <dbReference type="ARBA" id="ARBA00004496"/>
    </source>
</evidence>
<accession>A0A975IZP8</accession>
<feature type="coiled-coil region" evidence="20">
    <location>
        <begin position="50"/>
        <end position="77"/>
    </location>
</feature>
<keyword evidence="13 16" id="KW-0418">Kinase</keyword>
<keyword evidence="10 16" id="KW-0808">Transferase</keyword>
<feature type="binding site" evidence="19">
    <location>
        <position position="443"/>
    </location>
    <ligand>
        <name>Mg(2+)</name>
        <dbReference type="ChEBI" id="CHEBI:18420"/>
    </ligand>
</feature>
<dbReference type="PANTHER" id="PTHR46244">
    <property type="entry name" value="PHOSPHOENOLPYRUVATE-PROTEIN PHOSPHOTRANSFERASE"/>
    <property type="match status" value="1"/>
</dbReference>
<feature type="binding site" evidence="18">
    <location>
        <begin position="466"/>
        <end position="467"/>
    </location>
    <ligand>
        <name>phosphoenolpyruvate</name>
        <dbReference type="ChEBI" id="CHEBI:58702"/>
    </ligand>
</feature>
<keyword evidence="8 16" id="KW-0963">Cytoplasm</keyword>
<comment type="similarity">
    <text evidence="4 16">Belongs to the PEP-utilizing enzyme family.</text>
</comment>
<evidence type="ECO:0000313" key="25">
    <source>
        <dbReference type="Proteomes" id="UP000676169"/>
    </source>
</evidence>
<dbReference type="AlphaFoldDB" id="A0A975IZP8"/>
<evidence type="ECO:0000256" key="11">
    <source>
        <dbReference type="ARBA" id="ARBA00022683"/>
    </source>
</evidence>
<dbReference type="InterPro" id="IPR008279">
    <property type="entry name" value="PEP-util_enz_mobile_dom"/>
</dbReference>
<dbReference type="GO" id="GO:0005737">
    <property type="term" value="C:cytoplasm"/>
    <property type="evidence" value="ECO:0007669"/>
    <property type="project" value="UniProtKB-SubCell"/>
</dbReference>
<dbReference type="GO" id="GO:0008965">
    <property type="term" value="F:phosphoenolpyruvate-protein phosphotransferase activity"/>
    <property type="evidence" value="ECO:0007669"/>
    <property type="project" value="UniProtKB-EC"/>
</dbReference>